<sequence length="63" mass="6971">MRRLRVRLSVFSVSLSSAMALSRLFTSLTVTLTLEAIDGLKSENESSTNFCLAAGGRSKEFWK</sequence>
<organism evidence="1 2">
    <name type="scientific">Romanomermis culicivorax</name>
    <name type="common">Nematode worm</name>
    <dbReference type="NCBI Taxonomy" id="13658"/>
    <lineage>
        <taxon>Eukaryota</taxon>
        <taxon>Metazoa</taxon>
        <taxon>Ecdysozoa</taxon>
        <taxon>Nematoda</taxon>
        <taxon>Enoplea</taxon>
        <taxon>Dorylaimia</taxon>
        <taxon>Mermithida</taxon>
        <taxon>Mermithoidea</taxon>
        <taxon>Mermithidae</taxon>
        <taxon>Romanomermis</taxon>
    </lineage>
</organism>
<accession>A0A915J6J9</accession>
<dbReference type="WBParaSite" id="nRc.2.0.1.t21399-RA">
    <property type="protein sequence ID" value="nRc.2.0.1.t21399-RA"/>
    <property type="gene ID" value="nRc.2.0.1.g21399"/>
</dbReference>
<proteinExistence type="predicted"/>
<dbReference type="AlphaFoldDB" id="A0A915J6J9"/>
<protein>
    <submittedName>
        <fullName evidence="2">Secreted protein</fullName>
    </submittedName>
</protein>
<evidence type="ECO:0000313" key="1">
    <source>
        <dbReference type="Proteomes" id="UP000887565"/>
    </source>
</evidence>
<evidence type="ECO:0000313" key="2">
    <source>
        <dbReference type="WBParaSite" id="nRc.2.0.1.t21399-RA"/>
    </source>
</evidence>
<dbReference type="Proteomes" id="UP000887565">
    <property type="component" value="Unplaced"/>
</dbReference>
<name>A0A915J6J9_ROMCU</name>
<keyword evidence="1" id="KW-1185">Reference proteome</keyword>
<reference evidence="2" key="1">
    <citation type="submission" date="2022-11" db="UniProtKB">
        <authorList>
            <consortium name="WormBaseParasite"/>
        </authorList>
    </citation>
    <scope>IDENTIFICATION</scope>
</reference>